<keyword evidence="2" id="KW-1185">Reference proteome</keyword>
<comment type="caution">
    <text evidence="1">The sequence shown here is derived from an EMBL/GenBank/DDBJ whole genome shotgun (WGS) entry which is preliminary data.</text>
</comment>
<sequence>MRTNVRPTKPTKRQRTRCGLCGKRRLTTEEHVVPKNLYAPTRRRGKTHWIVIAACSECNNGTTDDDVHLRFVLALAGQSNQAVKELWETKITGSLRRRDGLRRAQDVYAIMRPVSGSTDHMIYPANDPRVLKSVRKIVRGLARHHGLPWPVHDAQVIADVLRGPELLDVVSDGFSYGHVQSDIFEYHYLPVVGEEGLHSVWFIHFFERTTFRAVVFQTVEDCQRAWATALDAAPIRQHS</sequence>
<gene>
    <name evidence="1" type="ORF">HNQ71_004541</name>
</gene>
<organism evidence="1 2">
    <name type="scientific">Mesorhizobium sangaii</name>
    <dbReference type="NCBI Taxonomy" id="505389"/>
    <lineage>
        <taxon>Bacteria</taxon>
        <taxon>Pseudomonadati</taxon>
        <taxon>Pseudomonadota</taxon>
        <taxon>Alphaproteobacteria</taxon>
        <taxon>Hyphomicrobiales</taxon>
        <taxon>Phyllobacteriaceae</taxon>
        <taxon>Mesorhizobium</taxon>
    </lineage>
</organism>
<evidence type="ECO:0000313" key="2">
    <source>
        <dbReference type="Proteomes" id="UP000556329"/>
    </source>
</evidence>
<name>A0A841PE57_9HYPH</name>
<dbReference type="Proteomes" id="UP000556329">
    <property type="component" value="Unassembled WGS sequence"/>
</dbReference>
<dbReference type="EMBL" id="JACHEF010000004">
    <property type="protein sequence ID" value="MBB6411853.1"/>
    <property type="molecule type" value="Genomic_DNA"/>
</dbReference>
<proteinExistence type="predicted"/>
<evidence type="ECO:0008006" key="3">
    <source>
        <dbReference type="Google" id="ProtNLM"/>
    </source>
</evidence>
<dbReference type="Gene3D" id="1.10.30.50">
    <property type="match status" value="1"/>
</dbReference>
<dbReference type="AlphaFoldDB" id="A0A841PE57"/>
<protein>
    <recommendedName>
        <fullName evidence="3">HNH endonuclease</fullName>
    </recommendedName>
</protein>
<evidence type="ECO:0000313" key="1">
    <source>
        <dbReference type="EMBL" id="MBB6411853.1"/>
    </source>
</evidence>
<reference evidence="1 2" key="1">
    <citation type="submission" date="2020-08" db="EMBL/GenBank/DDBJ databases">
        <title>Genomic Encyclopedia of Type Strains, Phase IV (KMG-IV): sequencing the most valuable type-strain genomes for metagenomic binning, comparative biology and taxonomic classification.</title>
        <authorList>
            <person name="Goeker M."/>
        </authorList>
    </citation>
    <scope>NUCLEOTIDE SEQUENCE [LARGE SCALE GENOMIC DNA]</scope>
    <source>
        <strain evidence="1 2">DSM 100039</strain>
    </source>
</reference>
<accession>A0A841PE57</accession>